<reference evidence="2" key="1">
    <citation type="submission" date="2022-10" db="EMBL/GenBank/DDBJ databases">
        <title>Comparative genomic analysis of Cohnella hashimotonis sp. nov., isolated from the International Space Station.</title>
        <authorList>
            <person name="Simpson A."/>
            <person name="Venkateswaran K."/>
        </authorList>
    </citation>
    <scope>NUCLEOTIDE SEQUENCE</scope>
    <source>
        <strain evidence="2">DSM 28161</strain>
    </source>
</reference>
<dbReference type="InterPro" id="IPR001119">
    <property type="entry name" value="SLH_dom"/>
</dbReference>
<proteinExistence type="predicted"/>
<feature type="domain" description="SLH" evidence="1">
    <location>
        <begin position="76"/>
        <end position="131"/>
    </location>
</feature>
<feature type="domain" description="SLH" evidence="1">
    <location>
        <begin position="13"/>
        <end position="75"/>
    </location>
</feature>
<sequence>MTIGVQADLDAAAAYFADWNGLAEWSKPYIAAAFAKGLVTGTVRNGKYYINGASPITRAEVAVLLQNAYRLAADASNLKSFGDTIPSWAVDSVSALASRRVINGYPDSTFMAGAHATRAEIVVMLMALIDA</sequence>
<dbReference type="EMBL" id="JAPDIA010000009">
    <property type="protein sequence ID" value="MDG0814158.1"/>
    <property type="molecule type" value="Genomic_DNA"/>
</dbReference>
<keyword evidence="3" id="KW-1185">Reference proteome</keyword>
<dbReference type="AlphaFoldDB" id="A0A9X4L098"/>
<name>A0A9X4L098_9BACL</name>
<comment type="caution">
    <text evidence="2">The sequence shown here is derived from an EMBL/GenBank/DDBJ whole genome shotgun (WGS) entry which is preliminary data.</text>
</comment>
<dbReference type="PROSITE" id="PS51272">
    <property type="entry name" value="SLH"/>
    <property type="match status" value="2"/>
</dbReference>
<evidence type="ECO:0000313" key="2">
    <source>
        <dbReference type="EMBL" id="MDG0814158.1"/>
    </source>
</evidence>
<evidence type="ECO:0000259" key="1">
    <source>
        <dbReference type="PROSITE" id="PS51272"/>
    </source>
</evidence>
<organism evidence="2 3">
    <name type="scientific">Cohnella rhizosphaerae</name>
    <dbReference type="NCBI Taxonomy" id="1457232"/>
    <lineage>
        <taxon>Bacteria</taxon>
        <taxon>Bacillati</taxon>
        <taxon>Bacillota</taxon>
        <taxon>Bacilli</taxon>
        <taxon>Bacillales</taxon>
        <taxon>Paenibacillaceae</taxon>
        <taxon>Cohnella</taxon>
    </lineage>
</organism>
<gene>
    <name evidence="2" type="ORF">OMP40_36435</name>
</gene>
<protein>
    <submittedName>
        <fullName evidence="2">S-layer homology domain-containing protein</fullName>
    </submittedName>
</protein>
<dbReference type="Proteomes" id="UP001153404">
    <property type="component" value="Unassembled WGS sequence"/>
</dbReference>
<dbReference type="Pfam" id="PF00395">
    <property type="entry name" value="SLH"/>
    <property type="match status" value="2"/>
</dbReference>
<accession>A0A9X4L098</accession>
<evidence type="ECO:0000313" key="3">
    <source>
        <dbReference type="Proteomes" id="UP001153404"/>
    </source>
</evidence>